<dbReference type="OrthoDB" id="5758646at2"/>
<evidence type="ECO:0000313" key="2">
    <source>
        <dbReference type="EMBL" id="SEA71566.1"/>
    </source>
</evidence>
<dbReference type="Proteomes" id="UP000198773">
    <property type="component" value="Unassembled WGS sequence"/>
</dbReference>
<dbReference type="STRING" id="152573.SAMN04488051_105230"/>
<organism evidence="2 3">
    <name type="scientific">Alkalimonas amylolytica</name>
    <dbReference type="NCBI Taxonomy" id="152573"/>
    <lineage>
        <taxon>Bacteria</taxon>
        <taxon>Pseudomonadati</taxon>
        <taxon>Pseudomonadota</taxon>
        <taxon>Gammaproteobacteria</taxon>
        <taxon>Alkalimonas</taxon>
    </lineage>
</organism>
<keyword evidence="1" id="KW-0732">Signal</keyword>
<dbReference type="AlphaFoldDB" id="A0A1H4DGC4"/>
<feature type="chain" id="PRO_5011553101" evidence="1">
    <location>
        <begin position="21"/>
        <end position="264"/>
    </location>
</feature>
<evidence type="ECO:0000313" key="3">
    <source>
        <dbReference type="Proteomes" id="UP000198773"/>
    </source>
</evidence>
<dbReference type="InterPro" id="IPR031593">
    <property type="entry name" value="Porin_7"/>
</dbReference>
<reference evidence="2 3" key="1">
    <citation type="submission" date="2016-10" db="EMBL/GenBank/DDBJ databases">
        <authorList>
            <person name="de Groot N.N."/>
        </authorList>
    </citation>
    <scope>NUCLEOTIDE SEQUENCE [LARGE SCALE GENOMIC DNA]</scope>
    <source>
        <strain evidence="2 3">CGMCC 1.3430</strain>
    </source>
</reference>
<feature type="signal peptide" evidence="1">
    <location>
        <begin position="1"/>
        <end position="20"/>
    </location>
</feature>
<dbReference type="EMBL" id="FNRM01000005">
    <property type="protein sequence ID" value="SEA71566.1"/>
    <property type="molecule type" value="Genomic_DNA"/>
</dbReference>
<accession>A0A1H4DGC4</accession>
<name>A0A1H4DGC4_ALKAM</name>
<protein>
    <submittedName>
        <fullName evidence="2">Putative general porin</fullName>
    </submittedName>
</protein>
<dbReference type="Pfam" id="PF16956">
    <property type="entry name" value="Porin_7"/>
    <property type="match status" value="1"/>
</dbReference>
<gene>
    <name evidence="2" type="ORF">SAMN04488051_105230</name>
</gene>
<sequence>MMFKYALPFIAVAASASAVANDYQLISSLEWDHMRHSGSSSNVRALEGTYFLDRKTVLGPLDQFEYINKTSNIQAGYARAFSTNLYALGGEYFTDSGVVVSAGHLRSSDFHANTLGLGYLFSDDFIIRAEAIRPRSGSTSYEFSASYNLQLEGNDYIGFTASTDDDFDYQGISSKYFAALGDDRFITVGAAYERIKGADNQWEAEVGYYFSRMTSVAVSYDRSKSYGFKAKHFFNQNWALAAGYGSNRDVSGLKVWHFGVTGQF</sequence>
<proteinExistence type="predicted"/>
<keyword evidence="3" id="KW-1185">Reference proteome</keyword>
<evidence type="ECO:0000256" key="1">
    <source>
        <dbReference type="SAM" id="SignalP"/>
    </source>
</evidence>
<dbReference type="RefSeq" id="WP_091343049.1">
    <property type="nucleotide sequence ID" value="NZ_FNRM01000005.1"/>
</dbReference>